<dbReference type="Proteomes" id="UP000000305">
    <property type="component" value="Unassembled WGS sequence"/>
</dbReference>
<dbReference type="EMBL" id="GL732544">
    <property type="protein sequence ID" value="EFX81148.1"/>
    <property type="molecule type" value="Genomic_DNA"/>
</dbReference>
<dbReference type="KEGG" id="dpx:DAPPUDRAFT_242656"/>
<evidence type="ECO:0000313" key="1">
    <source>
        <dbReference type="EMBL" id="EFX81148.1"/>
    </source>
</evidence>
<protein>
    <submittedName>
        <fullName evidence="1">Uncharacterized protein</fullName>
    </submittedName>
</protein>
<reference evidence="1 2" key="1">
    <citation type="journal article" date="2011" name="Science">
        <title>The ecoresponsive genome of Daphnia pulex.</title>
        <authorList>
            <person name="Colbourne J.K."/>
            <person name="Pfrender M.E."/>
            <person name="Gilbert D."/>
            <person name="Thomas W.K."/>
            <person name="Tucker A."/>
            <person name="Oakley T.H."/>
            <person name="Tokishita S."/>
            <person name="Aerts A."/>
            <person name="Arnold G.J."/>
            <person name="Basu M.K."/>
            <person name="Bauer D.J."/>
            <person name="Caceres C.E."/>
            <person name="Carmel L."/>
            <person name="Casola C."/>
            <person name="Choi J.H."/>
            <person name="Detter J.C."/>
            <person name="Dong Q."/>
            <person name="Dusheyko S."/>
            <person name="Eads B.D."/>
            <person name="Frohlich T."/>
            <person name="Geiler-Samerotte K.A."/>
            <person name="Gerlach D."/>
            <person name="Hatcher P."/>
            <person name="Jogdeo S."/>
            <person name="Krijgsveld J."/>
            <person name="Kriventseva E.V."/>
            <person name="Kultz D."/>
            <person name="Laforsch C."/>
            <person name="Lindquist E."/>
            <person name="Lopez J."/>
            <person name="Manak J.R."/>
            <person name="Muller J."/>
            <person name="Pangilinan J."/>
            <person name="Patwardhan R.P."/>
            <person name="Pitluck S."/>
            <person name="Pritham E.J."/>
            <person name="Rechtsteiner A."/>
            <person name="Rho M."/>
            <person name="Rogozin I.B."/>
            <person name="Sakarya O."/>
            <person name="Salamov A."/>
            <person name="Schaack S."/>
            <person name="Shapiro H."/>
            <person name="Shiga Y."/>
            <person name="Skalitzky C."/>
            <person name="Smith Z."/>
            <person name="Souvorov A."/>
            <person name="Sung W."/>
            <person name="Tang Z."/>
            <person name="Tsuchiya D."/>
            <person name="Tu H."/>
            <person name="Vos H."/>
            <person name="Wang M."/>
            <person name="Wolf Y.I."/>
            <person name="Yamagata H."/>
            <person name="Yamada T."/>
            <person name="Ye Y."/>
            <person name="Shaw J.R."/>
            <person name="Andrews J."/>
            <person name="Crease T.J."/>
            <person name="Tang H."/>
            <person name="Lucas S.M."/>
            <person name="Robertson H.M."/>
            <person name="Bork P."/>
            <person name="Koonin E.V."/>
            <person name="Zdobnov E.M."/>
            <person name="Grigoriev I.V."/>
            <person name="Lynch M."/>
            <person name="Boore J.L."/>
        </authorList>
    </citation>
    <scope>NUCLEOTIDE SEQUENCE [LARGE SCALE GENOMIC DNA]</scope>
</reference>
<accession>E9GH63</accession>
<keyword evidence="2" id="KW-1185">Reference proteome</keyword>
<sequence>MALPNHRIFFSASDWGRMEDVFTDDILFTNQPTPEPMVIEDRTDDEKILLNSPFRTASRTSTLDLQLISDDTLDELCIDADSHPELTHSSMNEVNWRNVVSVSQYIRDLQLQGGVDRRIYSPQLPAHPRYSRRQWNTPVPTADMVEVNSIRAPVRDKGEYFLMFTVFISDGSSPIHQPRVPRPAAPAGEAPLEQLAAPSPALRPVLTANQNRLRPSILDCPSLALEQLELLQRYVIEQEVLRVRYSKTCGISMLVMAKSTTEENQ</sequence>
<name>E9GH63_DAPPU</name>
<evidence type="ECO:0000313" key="2">
    <source>
        <dbReference type="Proteomes" id="UP000000305"/>
    </source>
</evidence>
<proteinExistence type="predicted"/>
<dbReference type="HOGENOM" id="CLU_1050746_0_0_1"/>
<gene>
    <name evidence="1" type="ORF">DAPPUDRAFT_242656</name>
</gene>
<dbReference type="AlphaFoldDB" id="E9GH63"/>
<dbReference type="InParanoid" id="E9GH63"/>
<organism evidence="1 2">
    <name type="scientific">Daphnia pulex</name>
    <name type="common">Water flea</name>
    <dbReference type="NCBI Taxonomy" id="6669"/>
    <lineage>
        <taxon>Eukaryota</taxon>
        <taxon>Metazoa</taxon>
        <taxon>Ecdysozoa</taxon>
        <taxon>Arthropoda</taxon>
        <taxon>Crustacea</taxon>
        <taxon>Branchiopoda</taxon>
        <taxon>Diplostraca</taxon>
        <taxon>Cladocera</taxon>
        <taxon>Anomopoda</taxon>
        <taxon>Daphniidae</taxon>
        <taxon>Daphnia</taxon>
    </lineage>
</organism>